<dbReference type="HOGENOM" id="CLU_077716_0_0_1"/>
<proteinExistence type="predicted"/>
<evidence type="ECO:0000313" key="4">
    <source>
        <dbReference type="Proteomes" id="UP000030671"/>
    </source>
</evidence>
<dbReference type="KEGG" id="hir:HETIRDRAFT_315135"/>
<feature type="region of interest" description="Disordered" evidence="2">
    <location>
        <begin position="1"/>
        <end position="114"/>
    </location>
</feature>
<dbReference type="EMBL" id="KI925457">
    <property type="protein sequence ID" value="ETW83073.1"/>
    <property type="molecule type" value="Genomic_DNA"/>
</dbReference>
<dbReference type="eggNOG" id="ENOG502SSRH">
    <property type="taxonomic scope" value="Eukaryota"/>
</dbReference>
<feature type="compositionally biased region" description="Polar residues" evidence="2">
    <location>
        <begin position="96"/>
        <end position="114"/>
    </location>
</feature>
<dbReference type="InParanoid" id="W4KB95"/>
<gene>
    <name evidence="3" type="ORF">HETIRDRAFT_315135</name>
</gene>
<dbReference type="RefSeq" id="XP_009545357.1">
    <property type="nucleotide sequence ID" value="XM_009547062.1"/>
</dbReference>
<accession>W4KB95</accession>
<feature type="compositionally biased region" description="Low complexity" evidence="2">
    <location>
        <begin position="142"/>
        <end position="163"/>
    </location>
</feature>
<reference evidence="3 4" key="1">
    <citation type="journal article" date="2012" name="New Phytol.">
        <title>Insight into trade-off between wood decay and parasitism from the genome of a fungal forest pathogen.</title>
        <authorList>
            <person name="Olson A."/>
            <person name="Aerts A."/>
            <person name="Asiegbu F."/>
            <person name="Belbahri L."/>
            <person name="Bouzid O."/>
            <person name="Broberg A."/>
            <person name="Canback B."/>
            <person name="Coutinho P.M."/>
            <person name="Cullen D."/>
            <person name="Dalman K."/>
            <person name="Deflorio G."/>
            <person name="van Diepen L.T."/>
            <person name="Dunand C."/>
            <person name="Duplessis S."/>
            <person name="Durling M."/>
            <person name="Gonthier P."/>
            <person name="Grimwood J."/>
            <person name="Fossdal C.G."/>
            <person name="Hansson D."/>
            <person name="Henrissat B."/>
            <person name="Hietala A."/>
            <person name="Himmelstrand K."/>
            <person name="Hoffmeister D."/>
            <person name="Hogberg N."/>
            <person name="James T.Y."/>
            <person name="Karlsson M."/>
            <person name="Kohler A."/>
            <person name="Kues U."/>
            <person name="Lee Y.H."/>
            <person name="Lin Y.C."/>
            <person name="Lind M."/>
            <person name="Lindquist E."/>
            <person name="Lombard V."/>
            <person name="Lucas S."/>
            <person name="Lunden K."/>
            <person name="Morin E."/>
            <person name="Murat C."/>
            <person name="Park J."/>
            <person name="Raffaello T."/>
            <person name="Rouze P."/>
            <person name="Salamov A."/>
            <person name="Schmutz J."/>
            <person name="Solheim H."/>
            <person name="Stahlberg J."/>
            <person name="Velez H."/>
            <person name="de Vries R.P."/>
            <person name="Wiebenga A."/>
            <person name="Woodward S."/>
            <person name="Yakovlev I."/>
            <person name="Garbelotto M."/>
            <person name="Martin F."/>
            <person name="Grigoriev I.V."/>
            <person name="Stenlid J."/>
        </authorList>
    </citation>
    <scope>NUCLEOTIDE SEQUENCE [LARGE SCALE GENOMIC DNA]</scope>
    <source>
        <strain evidence="3 4">TC 32-1</strain>
    </source>
</reference>
<feature type="compositionally biased region" description="Low complexity" evidence="2">
    <location>
        <begin position="65"/>
        <end position="85"/>
    </location>
</feature>
<feature type="region of interest" description="Disordered" evidence="2">
    <location>
        <begin position="126"/>
        <end position="202"/>
    </location>
</feature>
<evidence type="ECO:0000256" key="1">
    <source>
        <dbReference type="SAM" id="Coils"/>
    </source>
</evidence>
<name>W4KB95_HETIT</name>
<dbReference type="GeneID" id="20670192"/>
<organism evidence="3 4">
    <name type="scientific">Heterobasidion irregulare (strain TC 32-1)</name>
    <dbReference type="NCBI Taxonomy" id="747525"/>
    <lineage>
        <taxon>Eukaryota</taxon>
        <taxon>Fungi</taxon>
        <taxon>Dikarya</taxon>
        <taxon>Basidiomycota</taxon>
        <taxon>Agaricomycotina</taxon>
        <taxon>Agaricomycetes</taxon>
        <taxon>Russulales</taxon>
        <taxon>Bondarzewiaceae</taxon>
        <taxon>Heterobasidion</taxon>
        <taxon>Heterobasidion annosum species complex</taxon>
    </lineage>
</organism>
<dbReference type="Proteomes" id="UP000030671">
    <property type="component" value="Unassembled WGS sequence"/>
</dbReference>
<dbReference type="AlphaFoldDB" id="W4KB95"/>
<keyword evidence="1" id="KW-0175">Coiled coil</keyword>
<evidence type="ECO:0000313" key="3">
    <source>
        <dbReference type="EMBL" id="ETW83073.1"/>
    </source>
</evidence>
<feature type="compositionally biased region" description="Low complexity" evidence="2">
    <location>
        <begin position="39"/>
        <end position="54"/>
    </location>
</feature>
<feature type="coiled-coil region" evidence="1">
    <location>
        <begin position="281"/>
        <end position="308"/>
    </location>
</feature>
<dbReference type="STRING" id="747525.W4KB95"/>
<keyword evidence="4" id="KW-1185">Reference proteome</keyword>
<evidence type="ECO:0000256" key="2">
    <source>
        <dbReference type="SAM" id="MobiDB-lite"/>
    </source>
</evidence>
<dbReference type="OrthoDB" id="3253876at2759"/>
<sequence>MADITNNPFIDKTASAASRYPSLDTDRSSSPHVSAQYTSWLQSPVSSSSGPYISNGAPSPMTNNPVGYPGVQPVYQQPQTPYAQQWSAPQPAYGMQPSQYSDQGTQGLAPSGSYGQQFVAQSTGYPQHQNYAGMPQQGYGGYQSQFGHGQQQQQQQQTPAYGGNSYLAQFDPYSNNITSPAGQAPPLSTNPSFSSGSVNSHSPHPRIFISTHKAELEQWDAPTWKQALNTFDTLKGAWQQRKEAAEARVRALGGVPGGASGFFGAPPAYGSGYGGYGYGQQQANQQEIDRLNAVAKEAEANVDTVAASAFQMSEVSTGYRHSNDLASKRRVRESCNAAIASLPDWPSPAF</sequence>
<feature type="compositionally biased region" description="Polar residues" evidence="2">
    <location>
        <begin position="172"/>
        <end position="202"/>
    </location>
</feature>
<protein>
    <submittedName>
        <fullName evidence="3">Uncharacterized protein</fullName>
    </submittedName>
</protein>